<feature type="binding site" evidence="13">
    <location>
        <position position="238"/>
    </location>
    <ligand>
        <name>Zn(2+)</name>
        <dbReference type="ChEBI" id="CHEBI:29105"/>
    </ligand>
</feature>
<dbReference type="PANTHER" id="PTHR10890">
    <property type="entry name" value="CYSTEINYL-TRNA SYNTHETASE"/>
    <property type="match status" value="1"/>
</dbReference>
<evidence type="ECO:0000256" key="10">
    <source>
        <dbReference type="ARBA" id="ARBA00022917"/>
    </source>
</evidence>
<dbReference type="FunFam" id="3.40.50.620:FF:000009">
    <property type="entry name" value="Cysteine--tRNA ligase"/>
    <property type="match status" value="1"/>
</dbReference>
<feature type="short sequence motif" description="'HIGH' region" evidence="13">
    <location>
        <begin position="31"/>
        <end position="41"/>
    </location>
</feature>
<dbReference type="GO" id="GO:0005524">
    <property type="term" value="F:ATP binding"/>
    <property type="evidence" value="ECO:0007669"/>
    <property type="project" value="UniProtKB-UniRule"/>
</dbReference>
<evidence type="ECO:0000256" key="11">
    <source>
        <dbReference type="ARBA" id="ARBA00023146"/>
    </source>
</evidence>
<dbReference type="AlphaFoldDB" id="A0A1G6PC54"/>
<comment type="similarity">
    <text evidence="2 13">Belongs to the class-I aminoacyl-tRNA synthetase family.</text>
</comment>
<dbReference type="Proteomes" id="UP000199387">
    <property type="component" value="Unassembled WGS sequence"/>
</dbReference>
<evidence type="ECO:0000256" key="1">
    <source>
        <dbReference type="ARBA" id="ARBA00004496"/>
    </source>
</evidence>
<feature type="binding site" evidence="13">
    <location>
        <position position="29"/>
    </location>
    <ligand>
        <name>Zn(2+)</name>
        <dbReference type="ChEBI" id="CHEBI:29105"/>
    </ligand>
</feature>
<gene>
    <name evidence="13" type="primary">cysS</name>
    <name evidence="15" type="ORF">SAMN04488112_11636</name>
</gene>
<dbReference type="InterPro" id="IPR009080">
    <property type="entry name" value="tRNAsynth_Ia_anticodon-bd"/>
</dbReference>
<dbReference type="SMART" id="SM00840">
    <property type="entry name" value="DALR_2"/>
    <property type="match status" value="1"/>
</dbReference>
<dbReference type="Gene3D" id="3.40.50.620">
    <property type="entry name" value="HUPs"/>
    <property type="match status" value="1"/>
</dbReference>
<dbReference type="Pfam" id="PF09190">
    <property type="entry name" value="DALR_2"/>
    <property type="match status" value="1"/>
</dbReference>
<dbReference type="OrthoDB" id="9815130at2"/>
<evidence type="ECO:0000313" key="15">
    <source>
        <dbReference type="EMBL" id="SDC77649.1"/>
    </source>
</evidence>
<dbReference type="GO" id="GO:0004817">
    <property type="term" value="F:cysteine-tRNA ligase activity"/>
    <property type="evidence" value="ECO:0007669"/>
    <property type="project" value="UniProtKB-UniRule"/>
</dbReference>
<feature type="binding site" evidence="13">
    <location>
        <position position="269"/>
    </location>
    <ligand>
        <name>ATP</name>
        <dbReference type="ChEBI" id="CHEBI:30616"/>
    </ligand>
</feature>
<dbReference type="InterPro" id="IPR032678">
    <property type="entry name" value="tRNA-synt_1_cat_dom"/>
</dbReference>
<dbReference type="SUPFAM" id="SSF47323">
    <property type="entry name" value="Anticodon-binding domain of a subclass of class I aminoacyl-tRNA synthetases"/>
    <property type="match status" value="1"/>
</dbReference>
<keyword evidence="4 13" id="KW-0963">Cytoplasm</keyword>
<dbReference type="HAMAP" id="MF_00041">
    <property type="entry name" value="Cys_tRNA_synth"/>
    <property type="match status" value="1"/>
</dbReference>
<dbReference type="InterPro" id="IPR024909">
    <property type="entry name" value="Cys-tRNA/MSH_ligase"/>
</dbReference>
<dbReference type="STRING" id="1236220.SAMN04488112_11636"/>
<dbReference type="SUPFAM" id="SSF52374">
    <property type="entry name" value="Nucleotidylyl transferase"/>
    <property type="match status" value="1"/>
</dbReference>
<keyword evidence="7 13" id="KW-0547">Nucleotide-binding</keyword>
<evidence type="ECO:0000256" key="2">
    <source>
        <dbReference type="ARBA" id="ARBA00005594"/>
    </source>
</evidence>
<dbReference type="EC" id="6.1.1.16" evidence="13"/>
<dbReference type="InterPro" id="IPR015803">
    <property type="entry name" value="Cys-tRNA-ligase"/>
</dbReference>
<name>A0A1G6PC54_9BACL</name>
<dbReference type="Gene3D" id="1.20.120.1910">
    <property type="entry name" value="Cysteine-tRNA ligase, C-terminal anti-codon recognition domain"/>
    <property type="match status" value="1"/>
</dbReference>
<comment type="cofactor">
    <cofactor evidence="13">
        <name>Zn(2+)</name>
        <dbReference type="ChEBI" id="CHEBI:29105"/>
    </cofactor>
    <text evidence="13">Binds 1 zinc ion per subunit.</text>
</comment>
<keyword evidence="10 13" id="KW-0648">Protein biosynthesis</keyword>
<evidence type="ECO:0000256" key="3">
    <source>
        <dbReference type="ARBA" id="ARBA00011245"/>
    </source>
</evidence>
<evidence type="ECO:0000313" key="16">
    <source>
        <dbReference type="Proteomes" id="UP000199387"/>
    </source>
</evidence>
<comment type="subunit">
    <text evidence="3 13">Monomer.</text>
</comment>
<dbReference type="CDD" id="cd00672">
    <property type="entry name" value="CysRS_core"/>
    <property type="match status" value="1"/>
</dbReference>
<organism evidence="15 16">
    <name type="scientific">Melghirimyces thermohalophilus</name>
    <dbReference type="NCBI Taxonomy" id="1236220"/>
    <lineage>
        <taxon>Bacteria</taxon>
        <taxon>Bacillati</taxon>
        <taxon>Bacillota</taxon>
        <taxon>Bacilli</taxon>
        <taxon>Bacillales</taxon>
        <taxon>Thermoactinomycetaceae</taxon>
        <taxon>Melghirimyces</taxon>
    </lineage>
</organism>
<reference evidence="15 16" key="1">
    <citation type="submission" date="2016-10" db="EMBL/GenBank/DDBJ databases">
        <authorList>
            <person name="de Groot N.N."/>
        </authorList>
    </citation>
    <scope>NUCLEOTIDE SEQUENCE [LARGE SCALE GENOMIC DNA]</scope>
    <source>
        <strain evidence="15 16">DSM 45514</strain>
    </source>
</reference>
<evidence type="ECO:0000256" key="8">
    <source>
        <dbReference type="ARBA" id="ARBA00022833"/>
    </source>
</evidence>
<evidence type="ECO:0000256" key="4">
    <source>
        <dbReference type="ARBA" id="ARBA00022490"/>
    </source>
</evidence>
<feature type="short sequence motif" description="'KMSKS' region" evidence="13">
    <location>
        <begin position="266"/>
        <end position="270"/>
    </location>
</feature>
<dbReference type="GO" id="GO:0008270">
    <property type="term" value="F:zinc ion binding"/>
    <property type="evidence" value="ECO:0007669"/>
    <property type="project" value="UniProtKB-UniRule"/>
</dbReference>
<dbReference type="EMBL" id="FMZA01000016">
    <property type="protein sequence ID" value="SDC77649.1"/>
    <property type="molecule type" value="Genomic_DNA"/>
</dbReference>
<keyword evidence="5 13" id="KW-0436">Ligase</keyword>
<proteinExistence type="inferred from homology"/>
<evidence type="ECO:0000259" key="14">
    <source>
        <dbReference type="SMART" id="SM00840"/>
    </source>
</evidence>
<keyword evidence="16" id="KW-1185">Reference proteome</keyword>
<dbReference type="PANTHER" id="PTHR10890:SF3">
    <property type="entry name" value="CYSTEINE--TRNA LIGASE, CYTOPLASMIC"/>
    <property type="match status" value="1"/>
</dbReference>
<dbReference type="Pfam" id="PF23493">
    <property type="entry name" value="CysS_C"/>
    <property type="match status" value="1"/>
</dbReference>
<dbReference type="InterPro" id="IPR015273">
    <property type="entry name" value="Cys-tRNA-synt_Ia_DALR"/>
</dbReference>
<accession>A0A1G6PC54</accession>
<keyword evidence="6 13" id="KW-0479">Metal-binding</keyword>
<evidence type="ECO:0000256" key="12">
    <source>
        <dbReference type="ARBA" id="ARBA00047398"/>
    </source>
</evidence>
<feature type="binding site" evidence="13">
    <location>
        <position position="234"/>
    </location>
    <ligand>
        <name>Zn(2+)</name>
        <dbReference type="ChEBI" id="CHEBI:29105"/>
    </ligand>
</feature>
<evidence type="ECO:0000256" key="13">
    <source>
        <dbReference type="HAMAP-Rule" id="MF_00041"/>
    </source>
</evidence>
<keyword evidence="8 13" id="KW-0862">Zinc</keyword>
<protein>
    <recommendedName>
        <fullName evidence="13">Cysteine--tRNA ligase</fullName>
        <ecNumber evidence="13">6.1.1.16</ecNumber>
    </recommendedName>
    <alternativeName>
        <fullName evidence="13">Cysteinyl-tRNA synthetase</fullName>
        <shortName evidence="13">CysRS</shortName>
    </alternativeName>
</protein>
<feature type="binding site" evidence="13">
    <location>
        <position position="209"/>
    </location>
    <ligand>
        <name>Zn(2+)</name>
        <dbReference type="ChEBI" id="CHEBI:29105"/>
    </ligand>
</feature>
<dbReference type="InterPro" id="IPR056411">
    <property type="entry name" value="CysS_C"/>
</dbReference>
<dbReference type="PRINTS" id="PR00983">
    <property type="entry name" value="TRNASYNTHCYS"/>
</dbReference>
<evidence type="ECO:0000256" key="6">
    <source>
        <dbReference type="ARBA" id="ARBA00022723"/>
    </source>
</evidence>
<evidence type="ECO:0000256" key="5">
    <source>
        <dbReference type="ARBA" id="ARBA00022598"/>
    </source>
</evidence>
<dbReference type="InterPro" id="IPR014729">
    <property type="entry name" value="Rossmann-like_a/b/a_fold"/>
</dbReference>
<dbReference type="Pfam" id="PF01406">
    <property type="entry name" value="tRNA-synt_1e"/>
    <property type="match status" value="1"/>
</dbReference>
<dbReference type="RefSeq" id="WP_091571409.1">
    <property type="nucleotide sequence ID" value="NZ_FMZA01000016.1"/>
</dbReference>
<dbReference type="GO" id="GO:0006423">
    <property type="term" value="P:cysteinyl-tRNA aminoacylation"/>
    <property type="evidence" value="ECO:0007669"/>
    <property type="project" value="UniProtKB-UniRule"/>
</dbReference>
<evidence type="ECO:0000256" key="9">
    <source>
        <dbReference type="ARBA" id="ARBA00022840"/>
    </source>
</evidence>
<evidence type="ECO:0000256" key="7">
    <source>
        <dbReference type="ARBA" id="ARBA00022741"/>
    </source>
</evidence>
<dbReference type="GO" id="GO:0005829">
    <property type="term" value="C:cytosol"/>
    <property type="evidence" value="ECO:0007669"/>
    <property type="project" value="TreeGrafter"/>
</dbReference>
<comment type="catalytic activity">
    <reaction evidence="12 13">
        <text>tRNA(Cys) + L-cysteine + ATP = L-cysteinyl-tRNA(Cys) + AMP + diphosphate</text>
        <dbReference type="Rhea" id="RHEA:17773"/>
        <dbReference type="Rhea" id="RHEA-COMP:9661"/>
        <dbReference type="Rhea" id="RHEA-COMP:9679"/>
        <dbReference type="ChEBI" id="CHEBI:30616"/>
        <dbReference type="ChEBI" id="CHEBI:33019"/>
        <dbReference type="ChEBI" id="CHEBI:35235"/>
        <dbReference type="ChEBI" id="CHEBI:78442"/>
        <dbReference type="ChEBI" id="CHEBI:78517"/>
        <dbReference type="ChEBI" id="CHEBI:456215"/>
        <dbReference type="EC" id="6.1.1.16"/>
    </reaction>
</comment>
<comment type="subcellular location">
    <subcellularLocation>
        <location evidence="1 13">Cytoplasm</location>
    </subcellularLocation>
</comment>
<feature type="domain" description="Cysteinyl-tRNA synthetase class Ia DALR" evidence="14">
    <location>
        <begin position="352"/>
        <end position="417"/>
    </location>
</feature>
<keyword evidence="9 13" id="KW-0067">ATP-binding</keyword>
<sequence length="466" mass="53803">MTLRVYNTQTRKLELFQPQQDHKVQMYVCGPTVYNYIHIGNARVFVFFDVVRRYLEYKGYEVTYVQNFTDVDDRLIETAQQEGTSVKELAERYIEAYFEDMDALGVRRADIHPKATEHIDEMQSGIQTLIDKGYAYERNGDVYYRALRKDDYGKLSHQSMDELKAGARIDVNEQKENPLDFALWKKAKPGEISWESPWGNGRPGWHIECSAMSRKYLGDTLDIHAGGMDLCFPHHENEMAQSEAWTGKPFARYWLHNGYINMGSEKMSKSLGNIVRVVELRQEYAPRALRYFLLSAHYRNPVSFSHEAIRQIENGLERFDTAVANLRHRMQTANEGDADQEVREELDRLTGEFEAAMDDDLNTANAISVLFEAVKSAQSMLSRPVLSKGSLTAYLDWLRRFGSEILGLIDMGEEEGLDQEIEALIEERQQARAVRDFQRADAIRDQLAAQGIILEDTPQGVRWRRK</sequence>
<dbReference type="NCBIfam" id="TIGR00435">
    <property type="entry name" value="cysS"/>
    <property type="match status" value="1"/>
</dbReference>
<keyword evidence="11 13" id="KW-0030">Aminoacyl-tRNA synthetase</keyword>